<dbReference type="EMBL" id="WISZ01000222">
    <property type="protein sequence ID" value="MQX12402.1"/>
    <property type="molecule type" value="Genomic_DNA"/>
</dbReference>
<evidence type="ECO:0000313" key="4">
    <source>
        <dbReference type="Proteomes" id="UP000466694"/>
    </source>
</evidence>
<reference evidence="1" key="3">
    <citation type="submission" date="2019-10" db="EMBL/GenBank/DDBJ databases">
        <authorList>
            <person name="Sugawara M."/>
            <person name="Epstein B."/>
            <person name="Badgley B."/>
            <person name="Unno T."/>
            <person name="Xu L."/>
            <person name="Reese J."/>
            <person name="Gyaneshwar P."/>
            <person name="Denny R."/>
            <person name="Mudege J."/>
            <person name="Bharti A."/>
            <person name="Farmer A."/>
            <person name="May G."/>
            <person name="Woodward J."/>
            <person name="Medigue C."/>
            <person name="Vallenet D."/>
            <person name="Lajus A."/>
            <person name="Rouy Z."/>
            <person name="Martinez-Vaz B."/>
            <person name="Tiffin P."/>
            <person name="Young N."/>
            <person name="Sadowsky M."/>
        </authorList>
    </citation>
    <scope>NUCLEOTIDE SEQUENCE</scope>
    <source>
        <strain evidence="1">USDA205</strain>
    </source>
</reference>
<dbReference type="Proteomes" id="UP000220353">
    <property type="component" value="Unassembled WGS sequence"/>
</dbReference>
<evidence type="ECO:0000313" key="2">
    <source>
        <dbReference type="EMBL" id="PDT45750.1"/>
    </source>
</evidence>
<name>A0A2A6LTY6_RHIFR</name>
<gene>
    <name evidence="2" type="ORF">CO661_21505</name>
    <name evidence="1" type="ORF">GHK48_30315</name>
</gene>
<evidence type="ECO:0000313" key="3">
    <source>
        <dbReference type="Proteomes" id="UP000220353"/>
    </source>
</evidence>
<reference evidence="1 4" key="1">
    <citation type="journal article" date="2013" name="Genome Biol.">
        <title>Comparative genomics of the core and accessory genomes of 48 Sinorhizobium strains comprising five genospecies.</title>
        <authorList>
            <person name="Sugawara M."/>
            <person name="Epstein B."/>
            <person name="Badgley B.D."/>
            <person name="Unno T."/>
            <person name="Xu L."/>
            <person name="Reese J."/>
            <person name="Gyaneshwar P."/>
            <person name="Denny R."/>
            <person name="Mudge J."/>
            <person name="Bharti A.K."/>
            <person name="Farmer A.D."/>
            <person name="May G.D."/>
            <person name="Woodward J.E."/>
            <person name="Medigue C."/>
            <person name="Vallenet D."/>
            <person name="Lajus A."/>
            <person name="Rouy Z."/>
            <person name="Martinez-Vaz B."/>
            <person name="Tiffin P."/>
            <person name="Young N.D."/>
            <person name="Sadowsky M.J."/>
        </authorList>
    </citation>
    <scope>NUCLEOTIDE SEQUENCE [LARGE SCALE GENOMIC DNA]</scope>
    <source>
        <strain evidence="1 4">USDA205</strain>
    </source>
</reference>
<reference evidence="2 3" key="2">
    <citation type="submission" date="2017-09" db="EMBL/GenBank/DDBJ databases">
        <title>Comparative genomics of rhizobia isolated from Phaseolus vulgaris in China.</title>
        <authorList>
            <person name="Tong W."/>
        </authorList>
    </citation>
    <scope>NUCLEOTIDE SEQUENCE [LARGE SCALE GENOMIC DNA]</scope>
    <source>
        <strain evidence="2 3">PCH1</strain>
    </source>
</reference>
<comment type="caution">
    <text evidence="2">The sequence shown here is derived from an EMBL/GenBank/DDBJ whole genome shotgun (WGS) entry which is preliminary data.</text>
</comment>
<proteinExistence type="predicted"/>
<dbReference type="RefSeq" id="WP_037401884.1">
    <property type="nucleotide sequence ID" value="NZ_BJNI01000050.1"/>
</dbReference>
<dbReference type="AlphaFoldDB" id="A0A2A6LTY6"/>
<dbReference type="EMBL" id="NWTC01000018">
    <property type="protein sequence ID" value="PDT45750.1"/>
    <property type="molecule type" value="Genomic_DNA"/>
</dbReference>
<protein>
    <submittedName>
        <fullName evidence="2">Uncharacterized protein</fullName>
    </submittedName>
</protein>
<dbReference type="Proteomes" id="UP000466694">
    <property type="component" value="Unassembled WGS sequence"/>
</dbReference>
<organism evidence="2 3">
    <name type="scientific">Rhizobium fredii</name>
    <name type="common">Sinorhizobium fredii</name>
    <dbReference type="NCBI Taxonomy" id="380"/>
    <lineage>
        <taxon>Bacteria</taxon>
        <taxon>Pseudomonadati</taxon>
        <taxon>Pseudomonadota</taxon>
        <taxon>Alphaproteobacteria</taxon>
        <taxon>Hyphomicrobiales</taxon>
        <taxon>Rhizobiaceae</taxon>
        <taxon>Sinorhizobium/Ensifer group</taxon>
        <taxon>Sinorhizobium</taxon>
    </lineage>
</organism>
<accession>A0A2A6LTY6</accession>
<sequence>MVDDPKARRTRWLQMLKFFGALALPVLILGSAIAVAEWAENETSAIELARKPIAPR</sequence>
<evidence type="ECO:0000313" key="1">
    <source>
        <dbReference type="EMBL" id="MQX12402.1"/>
    </source>
</evidence>